<feature type="signal peptide" evidence="1">
    <location>
        <begin position="1"/>
        <end position="21"/>
    </location>
</feature>
<dbReference type="AlphaFoldDB" id="A0A0M3AU40"/>
<dbReference type="RefSeq" id="WP_046761805.1">
    <property type="nucleotide sequence ID" value="NZ_LBIC01000001.1"/>
</dbReference>
<dbReference type="Pfam" id="PF01497">
    <property type="entry name" value="Peripla_BP_2"/>
    <property type="match status" value="1"/>
</dbReference>
<gene>
    <name evidence="3" type="ORF">YP76_01265</name>
</gene>
<dbReference type="PROSITE" id="PS50983">
    <property type="entry name" value="FE_B12_PBP"/>
    <property type="match status" value="1"/>
</dbReference>
<dbReference type="Proteomes" id="UP000033874">
    <property type="component" value="Unassembled WGS sequence"/>
</dbReference>
<dbReference type="EMBL" id="LBIC01000001">
    <property type="protein sequence ID" value="KKW93360.1"/>
    <property type="molecule type" value="Genomic_DNA"/>
</dbReference>
<reference evidence="3 4" key="1">
    <citation type="submission" date="2015-04" db="EMBL/GenBank/DDBJ databases">
        <title>Genome sequence of aromatic hydrocarbons-degrading Sphingobium chungbukense DJ77.</title>
        <authorList>
            <person name="Kim Y.-C."/>
            <person name="Chae J.-C."/>
        </authorList>
    </citation>
    <scope>NUCLEOTIDE SEQUENCE [LARGE SCALE GENOMIC DNA]</scope>
    <source>
        <strain evidence="3 4">DJ77</strain>
    </source>
</reference>
<comment type="caution">
    <text evidence="3">The sequence shown here is derived from an EMBL/GenBank/DDBJ whole genome shotgun (WGS) entry which is preliminary data.</text>
</comment>
<dbReference type="PANTHER" id="PTHR30535:SF34">
    <property type="entry name" value="MOLYBDATE-BINDING PROTEIN MOLA"/>
    <property type="match status" value="1"/>
</dbReference>
<name>A0A0M3AU40_9SPHN</name>
<dbReference type="SUPFAM" id="SSF53807">
    <property type="entry name" value="Helical backbone' metal receptor"/>
    <property type="match status" value="1"/>
</dbReference>
<feature type="domain" description="Fe/B12 periplasmic-binding" evidence="2">
    <location>
        <begin position="25"/>
        <end position="278"/>
    </location>
</feature>
<proteinExistence type="predicted"/>
<evidence type="ECO:0000313" key="4">
    <source>
        <dbReference type="Proteomes" id="UP000033874"/>
    </source>
</evidence>
<dbReference type="STRING" id="56193.YP76_01265"/>
<dbReference type="InterPro" id="IPR050902">
    <property type="entry name" value="ABC_Transporter_SBP"/>
</dbReference>
<keyword evidence="4" id="KW-1185">Reference proteome</keyword>
<dbReference type="Gene3D" id="3.40.50.1980">
    <property type="entry name" value="Nitrogenase molybdenum iron protein domain"/>
    <property type="match status" value="2"/>
</dbReference>
<evidence type="ECO:0000256" key="1">
    <source>
        <dbReference type="SAM" id="SignalP"/>
    </source>
</evidence>
<keyword evidence="1" id="KW-0732">Signal</keyword>
<sequence>MRRRIITTALCALTLTGAAPAPPKRIVSLNVCADQYVLALADPGQIAALSPYGHDPEVSAAVGKARGFRTLKRPAEEVLALRPDLLVGFPSGEGVVGAPPGQWRTLGLASADSYAMILAQIRQAAAAVGHPERGEAMIARMNRELAALPRARRGGVAAYYQRRGYMTGTGTLVDDMMKRAGLVNLAGKLGKPALSQVSLEEMIAARPDWLIVESGSEKVVDQGTEMLHHPILRAIPRIRVPQAWTVCGGPAYVEAVRSIVAQIDGAAHKGVAQIDGSAHKGVAQVNAAPRR</sequence>
<evidence type="ECO:0000313" key="3">
    <source>
        <dbReference type="EMBL" id="KKW93360.1"/>
    </source>
</evidence>
<protein>
    <submittedName>
        <fullName evidence="3">Iron ABC transporter</fullName>
    </submittedName>
</protein>
<accession>A0A0M3AU40</accession>
<dbReference type="PATRIC" id="fig|56193.3.peg.259"/>
<dbReference type="PANTHER" id="PTHR30535">
    <property type="entry name" value="VITAMIN B12-BINDING PROTEIN"/>
    <property type="match status" value="1"/>
</dbReference>
<dbReference type="InterPro" id="IPR002491">
    <property type="entry name" value="ABC_transptr_periplasmic_BD"/>
</dbReference>
<feature type="chain" id="PRO_5005650767" evidence="1">
    <location>
        <begin position="22"/>
        <end position="291"/>
    </location>
</feature>
<organism evidence="3 4">
    <name type="scientific">Sphingobium chungbukense</name>
    <dbReference type="NCBI Taxonomy" id="56193"/>
    <lineage>
        <taxon>Bacteria</taxon>
        <taxon>Pseudomonadati</taxon>
        <taxon>Pseudomonadota</taxon>
        <taxon>Alphaproteobacteria</taxon>
        <taxon>Sphingomonadales</taxon>
        <taxon>Sphingomonadaceae</taxon>
        <taxon>Sphingobium</taxon>
    </lineage>
</organism>
<evidence type="ECO:0000259" key="2">
    <source>
        <dbReference type="PROSITE" id="PS50983"/>
    </source>
</evidence>